<reference evidence="1 2" key="1">
    <citation type="submission" date="2020-01" db="EMBL/GenBank/DDBJ databases">
        <authorList>
            <person name="Kim M."/>
        </authorList>
    </citation>
    <scope>NUCLEOTIDE SEQUENCE [LARGE SCALE GENOMIC DNA]</scope>
    <source>
        <strain evidence="1 2">BT10</strain>
    </source>
</reference>
<name>A0A6P1P176_9BACT</name>
<dbReference type="EMBL" id="CP047897">
    <property type="protein sequence ID" value="QHL88241.1"/>
    <property type="molecule type" value="Genomic_DNA"/>
</dbReference>
<protein>
    <submittedName>
        <fullName evidence="1">Uncharacterized protein</fullName>
    </submittedName>
</protein>
<evidence type="ECO:0000313" key="1">
    <source>
        <dbReference type="EMBL" id="QHL88241.1"/>
    </source>
</evidence>
<dbReference type="SUPFAM" id="SSF55729">
    <property type="entry name" value="Acyl-CoA N-acyltransferases (Nat)"/>
    <property type="match status" value="1"/>
</dbReference>
<keyword evidence="2" id="KW-1185">Reference proteome</keyword>
<dbReference type="Gene3D" id="3.40.630.30">
    <property type="match status" value="1"/>
</dbReference>
<dbReference type="Proteomes" id="UP000464214">
    <property type="component" value="Chromosome"/>
</dbReference>
<organism evidence="1 2">
    <name type="scientific">Nibribacter ruber</name>
    <dbReference type="NCBI Taxonomy" id="2698458"/>
    <lineage>
        <taxon>Bacteria</taxon>
        <taxon>Pseudomonadati</taxon>
        <taxon>Bacteroidota</taxon>
        <taxon>Cytophagia</taxon>
        <taxon>Cytophagales</taxon>
        <taxon>Hymenobacteraceae</taxon>
        <taxon>Nibribacter</taxon>
    </lineage>
</organism>
<dbReference type="KEGG" id="nib:GU926_12695"/>
<dbReference type="InterPro" id="IPR016181">
    <property type="entry name" value="Acyl_CoA_acyltransferase"/>
</dbReference>
<sequence>MELQRLSAETYEAIFPAPYHVYNSVGFNQFNADRLGLELHCLAFKTKKYRLGLLGVVQDGVFKSPFSAPFGGFSFVKDDVRIQHLDQALDSLQEYCLAEGVSRIEFTLPPLFYNPSFLGKSYNALHSHGFTVMQLELNHSVHLAGQTIESYQETFRRNAQKNLAIAVTKDFSFSVCETEEEKRLAYEVIKQNRFTRTKPLRMSLEQLLQTGSLIPSDFFLVRLAGAPVAAAIVFQVAKDVVQIIYWGDLPELSSNRTMNYLSFQLVQYYLDKGVQVIDVGYSTEDSVPNYGLCDFKESIGCTAYPKLSFSKTL</sequence>
<proteinExistence type="predicted"/>
<gene>
    <name evidence="1" type="ORF">GU926_12695</name>
</gene>
<accession>A0A6P1P176</accession>
<dbReference type="AlphaFoldDB" id="A0A6P1P176"/>
<evidence type="ECO:0000313" key="2">
    <source>
        <dbReference type="Proteomes" id="UP000464214"/>
    </source>
</evidence>
<dbReference type="RefSeq" id="WP_160692421.1">
    <property type="nucleotide sequence ID" value="NZ_CP047897.1"/>
</dbReference>